<comment type="similarity">
    <text evidence="1">Belongs to the transferase hexapeptide repeat family.</text>
</comment>
<feature type="region of interest" description="Disordered" evidence="5">
    <location>
        <begin position="155"/>
        <end position="182"/>
    </location>
</feature>
<reference evidence="7 9" key="2">
    <citation type="submission" date="2016-10" db="EMBL/GenBank/DDBJ databases">
        <authorList>
            <person name="Varghese N."/>
            <person name="Submissions S."/>
        </authorList>
    </citation>
    <scope>NUCLEOTIDE SEQUENCE [LARGE SCALE GENOMIC DNA]</scope>
    <source>
        <strain evidence="7 9">CBMB27</strain>
    </source>
</reference>
<dbReference type="PROSITE" id="PS00101">
    <property type="entry name" value="HEXAPEP_TRANSFERASES"/>
    <property type="match status" value="1"/>
</dbReference>
<evidence type="ECO:0000256" key="4">
    <source>
        <dbReference type="ARBA" id="ARBA00023315"/>
    </source>
</evidence>
<evidence type="ECO:0000313" key="7">
    <source>
        <dbReference type="EMBL" id="SFG59208.1"/>
    </source>
</evidence>
<dbReference type="Proteomes" id="UP000185487">
    <property type="component" value="Chromosome"/>
</dbReference>
<dbReference type="EMBL" id="CP015367">
    <property type="protein sequence ID" value="APT33393.1"/>
    <property type="molecule type" value="Genomic_DNA"/>
</dbReference>
<dbReference type="SUPFAM" id="SSF51161">
    <property type="entry name" value="Trimeric LpxA-like enzymes"/>
    <property type="match status" value="1"/>
</dbReference>
<dbReference type="PANTHER" id="PTHR43300:SF4">
    <property type="entry name" value="ACYL-[ACYL-CARRIER-PROTEIN]--UDP-N-ACETYLGLUCOSAMINE O-ACYLTRANSFERASE"/>
    <property type="match status" value="1"/>
</dbReference>
<dbReference type="EC" id="2.3.1.89" evidence="6"/>
<keyword evidence="3" id="KW-0677">Repeat</keyword>
<dbReference type="InterPro" id="IPR050179">
    <property type="entry name" value="Trans_hexapeptide_repeat"/>
</dbReference>
<proteinExistence type="inferred from homology"/>
<dbReference type="InterPro" id="IPR001451">
    <property type="entry name" value="Hexapep"/>
</dbReference>
<dbReference type="Pfam" id="PF00132">
    <property type="entry name" value="Hexapep"/>
    <property type="match status" value="2"/>
</dbReference>
<dbReference type="InterPro" id="IPR018357">
    <property type="entry name" value="Hexapep_transf_CS"/>
</dbReference>
<evidence type="ECO:0000313" key="9">
    <source>
        <dbReference type="Proteomes" id="UP000199140"/>
    </source>
</evidence>
<evidence type="ECO:0000256" key="2">
    <source>
        <dbReference type="ARBA" id="ARBA00022679"/>
    </source>
</evidence>
<evidence type="ECO:0000313" key="6">
    <source>
        <dbReference type="EMBL" id="APT33393.1"/>
    </source>
</evidence>
<protein>
    <submittedName>
        <fullName evidence="6">Serine acetyltransferase 1, chloroplastic</fullName>
        <ecNumber evidence="6">2.3.1.89</ecNumber>
    </submittedName>
    <submittedName>
        <fullName evidence="7">Transferase hexapeptide (Six repeat-containing protein)</fullName>
    </submittedName>
</protein>
<evidence type="ECO:0000256" key="3">
    <source>
        <dbReference type="ARBA" id="ARBA00022737"/>
    </source>
</evidence>
<organism evidence="7 9">
    <name type="scientific">Methylobacterium phyllosphaerae</name>
    <dbReference type="NCBI Taxonomy" id="418223"/>
    <lineage>
        <taxon>Bacteria</taxon>
        <taxon>Pseudomonadati</taxon>
        <taxon>Pseudomonadota</taxon>
        <taxon>Alphaproteobacteria</taxon>
        <taxon>Hyphomicrobiales</taxon>
        <taxon>Methylobacteriaceae</taxon>
        <taxon>Methylobacterium</taxon>
    </lineage>
</organism>
<reference evidence="6 8" key="1">
    <citation type="submission" date="2016-04" db="EMBL/GenBank/DDBJ databases">
        <title>Complete genome sequencing and analysis of CBMB27, Methylobacterium phyllosphaerae isolated from leaf tissues of rice (Oryza sativa L.).</title>
        <authorList>
            <person name="Lee Y."/>
            <person name="Hwangbo K."/>
            <person name="Chung H."/>
            <person name="Yoo J."/>
            <person name="Kim K.Y."/>
            <person name="Sa T.M."/>
            <person name="Um Y."/>
            <person name="Madhaiyan M."/>
        </authorList>
    </citation>
    <scope>NUCLEOTIDE SEQUENCE [LARGE SCALE GENOMIC DNA]</scope>
    <source>
        <strain evidence="6 8">CBMB27</strain>
    </source>
</reference>
<dbReference type="KEGG" id="mphy:MCBMB27_04102"/>
<keyword evidence="4 6" id="KW-0012">Acyltransferase</keyword>
<dbReference type="GO" id="GO:0047200">
    <property type="term" value="F:tetrahydrodipicolinate N-acetyltransferase activity"/>
    <property type="evidence" value="ECO:0007669"/>
    <property type="project" value="UniProtKB-EC"/>
</dbReference>
<dbReference type="AlphaFoldDB" id="A0AAE8HPU5"/>
<dbReference type="Gene3D" id="2.160.10.10">
    <property type="entry name" value="Hexapeptide repeat proteins"/>
    <property type="match status" value="1"/>
</dbReference>
<name>A0AAE8HPU5_9HYPH</name>
<dbReference type="PANTHER" id="PTHR43300">
    <property type="entry name" value="ACETYLTRANSFERASE"/>
    <property type="match status" value="1"/>
</dbReference>
<dbReference type="CDD" id="cd03358">
    <property type="entry name" value="LbH_WxcM_N_like"/>
    <property type="match status" value="1"/>
</dbReference>
<evidence type="ECO:0000256" key="1">
    <source>
        <dbReference type="ARBA" id="ARBA00007274"/>
    </source>
</evidence>
<dbReference type="EMBL" id="FOPK01000005">
    <property type="protein sequence ID" value="SFG59208.1"/>
    <property type="molecule type" value="Genomic_DNA"/>
</dbReference>
<evidence type="ECO:0000313" key="8">
    <source>
        <dbReference type="Proteomes" id="UP000185487"/>
    </source>
</evidence>
<gene>
    <name evidence="6" type="ORF">MCBMB27_04102</name>
    <name evidence="7" type="ORF">SAMN05192567_105136</name>
</gene>
<dbReference type="Proteomes" id="UP000199140">
    <property type="component" value="Unassembled WGS sequence"/>
</dbReference>
<keyword evidence="8" id="KW-1185">Reference proteome</keyword>
<evidence type="ECO:0000256" key="5">
    <source>
        <dbReference type="SAM" id="MobiDB-lite"/>
    </source>
</evidence>
<accession>A0AAE8HPU5</accession>
<dbReference type="InterPro" id="IPR011004">
    <property type="entry name" value="Trimer_LpxA-like_sf"/>
</dbReference>
<keyword evidence="2 7" id="KW-0808">Transferase</keyword>
<dbReference type="RefSeq" id="WP_075381125.1">
    <property type="nucleotide sequence ID" value="NZ_CP015367.1"/>
</dbReference>
<sequence length="182" mass="18965">MPINDVNIGSDVGILYPDLVNIYGCRIEDGSRIGPFVEIQRGSHIGPRCKISSHSFICAGVSIGAEVFVGHGVVFTNELYPEATNADGSLKRDGEWELVETVVEARASIGSNATIVAGITIGEGALVGAGAVVTRDVPAFAIVAGCPARVVGDTRTKRAESAARARSVQSPRPEPAEPLQIA</sequence>